<organism evidence="2 3">
    <name type="scientific">Camelimonas abortus</name>
    <dbReference type="NCBI Taxonomy" id="1017184"/>
    <lineage>
        <taxon>Bacteria</taxon>
        <taxon>Pseudomonadati</taxon>
        <taxon>Pseudomonadota</taxon>
        <taxon>Alphaproteobacteria</taxon>
        <taxon>Hyphomicrobiales</taxon>
        <taxon>Chelatococcaceae</taxon>
        <taxon>Camelimonas</taxon>
    </lineage>
</organism>
<dbReference type="InterPro" id="IPR001466">
    <property type="entry name" value="Beta-lactam-related"/>
</dbReference>
<dbReference type="GO" id="GO:0016787">
    <property type="term" value="F:hydrolase activity"/>
    <property type="evidence" value="ECO:0007669"/>
    <property type="project" value="UniProtKB-KW"/>
</dbReference>
<dbReference type="InterPro" id="IPR050789">
    <property type="entry name" value="Diverse_Enzym_Activities"/>
</dbReference>
<comment type="caution">
    <text evidence="2">The sequence shown here is derived from an EMBL/GenBank/DDBJ whole genome shotgun (WGS) entry which is preliminary data.</text>
</comment>
<dbReference type="InterPro" id="IPR012338">
    <property type="entry name" value="Beta-lactam/transpept-like"/>
</dbReference>
<evidence type="ECO:0000259" key="1">
    <source>
        <dbReference type="Pfam" id="PF00144"/>
    </source>
</evidence>
<reference evidence="3" key="1">
    <citation type="journal article" date="2019" name="Int. J. Syst. Evol. Microbiol.">
        <title>The Global Catalogue of Microorganisms (GCM) 10K type strain sequencing project: providing services to taxonomists for standard genome sequencing and annotation.</title>
        <authorList>
            <consortium name="The Broad Institute Genomics Platform"/>
            <consortium name="The Broad Institute Genome Sequencing Center for Infectious Disease"/>
            <person name="Wu L."/>
            <person name="Ma J."/>
        </authorList>
    </citation>
    <scope>NUCLEOTIDE SEQUENCE [LARGE SCALE GENOMIC DNA]</scope>
    <source>
        <strain evidence="3">CCM 7941</strain>
    </source>
</reference>
<dbReference type="Gene3D" id="3.40.710.10">
    <property type="entry name" value="DD-peptidase/beta-lactamase superfamily"/>
    <property type="match status" value="1"/>
</dbReference>
<dbReference type="RefSeq" id="WP_376829751.1">
    <property type="nucleotide sequence ID" value="NZ_JBHLWR010000006.1"/>
</dbReference>
<accession>A0ABV7LDA1</accession>
<dbReference type="EMBL" id="JBHRUV010000025">
    <property type="protein sequence ID" value="MFC3265905.1"/>
    <property type="molecule type" value="Genomic_DNA"/>
</dbReference>
<dbReference type="EC" id="3.-.-.-" evidence="2"/>
<dbReference type="SUPFAM" id="SSF56601">
    <property type="entry name" value="beta-lactamase/transpeptidase-like"/>
    <property type="match status" value="1"/>
</dbReference>
<gene>
    <name evidence="2" type="ORF">ACFOEX_05995</name>
</gene>
<dbReference type="PANTHER" id="PTHR43283">
    <property type="entry name" value="BETA-LACTAMASE-RELATED"/>
    <property type="match status" value="1"/>
</dbReference>
<sequence>MSSLPVIRPEEAGFSAERLARIGAVFREHVERRRLAGAVFLLSRYGKIAHLEAVGARDPVSGDPMRADAVFRCYSMTKPVVSVMAMMLAERGQLLLTDPVSKYIPAYAGVKVGVVRDGRMQLEEPRREITVHDLLRHTSGLSYEFLAAPELQKLYMDAKIFRRNWTSMEHAEALAKLPLNSHPGEQWDYGRSTDVLGAIVEVITGQSLGEALQDNIFGPLGMTDTGFCVRPEALDRLAEPLPVHPLTGAPVKLLDVTKPYPFESGGGGLVSTAMDYARFIQMLQNGGALGPARLLSRKTVAFMTADHLPPGARVGSDLLPPGHGFGLGFAVRAAPGLSPTPGSVGQYFWSGIAGTTFWVDPQEEFFALLMIQVPPELREEYRLLFRNLAYAAFAD</sequence>
<feature type="domain" description="Beta-lactamase-related" evidence="1">
    <location>
        <begin position="24"/>
        <end position="377"/>
    </location>
</feature>
<evidence type="ECO:0000313" key="2">
    <source>
        <dbReference type="EMBL" id="MFC3265905.1"/>
    </source>
</evidence>
<dbReference type="PANTHER" id="PTHR43283:SF3">
    <property type="entry name" value="BETA-LACTAMASE FAMILY PROTEIN (AFU_ORTHOLOGUE AFUA_5G07500)"/>
    <property type="match status" value="1"/>
</dbReference>
<evidence type="ECO:0000313" key="3">
    <source>
        <dbReference type="Proteomes" id="UP001595536"/>
    </source>
</evidence>
<keyword evidence="2" id="KW-0378">Hydrolase</keyword>
<proteinExistence type="predicted"/>
<protein>
    <submittedName>
        <fullName evidence="2">Serine hydrolase domain-containing protein</fullName>
        <ecNumber evidence="2">3.-.-.-</ecNumber>
    </submittedName>
</protein>
<dbReference type="Proteomes" id="UP001595536">
    <property type="component" value="Unassembled WGS sequence"/>
</dbReference>
<dbReference type="Pfam" id="PF00144">
    <property type="entry name" value="Beta-lactamase"/>
    <property type="match status" value="1"/>
</dbReference>
<name>A0ABV7LDA1_9HYPH</name>
<keyword evidence="3" id="KW-1185">Reference proteome</keyword>